<evidence type="ECO:0000256" key="2">
    <source>
        <dbReference type="ARBA" id="ARBA00022679"/>
    </source>
</evidence>
<dbReference type="PANTHER" id="PTHR12215:SF10">
    <property type="entry name" value="L-AMINOADIPATE-SEMIALDEHYDE DEHYDROGENASE-PHOSPHOPANTETHEINYL TRANSFERASE"/>
    <property type="match status" value="1"/>
</dbReference>
<feature type="region of interest" description="Disordered" evidence="3">
    <location>
        <begin position="317"/>
        <end position="377"/>
    </location>
</feature>
<feature type="compositionally biased region" description="Low complexity" evidence="3">
    <location>
        <begin position="248"/>
        <end position="263"/>
    </location>
</feature>
<keyword evidence="7" id="KW-1185">Reference proteome</keyword>
<protein>
    <recommendedName>
        <fullName evidence="1">holo-[acyl-carrier-protein] synthase</fullName>
        <ecNumber evidence="1">2.7.8.7</ecNumber>
    </recommendedName>
</protein>
<feature type="domain" description="4'-phosphopantetheinyl transferase N-terminal" evidence="5">
    <location>
        <begin position="36"/>
        <end position="142"/>
    </location>
</feature>
<dbReference type="GO" id="GO:0000287">
    <property type="term" value="F:magnesium ion binding"/>
    <property type="evidence" value="ECO:0007669"/>
    <property type="project" value="InterPro"/>
</dbReference>
<sequence length="587" mass="65380">MKRQTSDHFETTINRWYIDTRPYVPQPHNPGSLHTLPLLSTLQHADQEAVTRFIRPADRFMSLASALLKYTFIHRRAKIPWSEVQISRTPAPHRRPYWEPPSDWSTTDIYDEGDPGNDNPCQIRGLEYNVSHQAGLVTIIGCSTPTAQPPSVIPNPDPGTPIEVDSFAQLDLNGHTCSAFDDENIIRLGVDIACTNEDKRTPKHMTTQSKFDEWVEIFAEMFSDRERRHMRESPIHIPVKERQEGDWSDSNPSSASSSPRDSNGAVNTMRDHEAKMIGMKLRRFYAYWGLKEAYIKMVGEGLLAGWLRELEFMDVHAPPPPPPAKQQQQTGGLSTLSNGWSRNSNGTQTVPENRTMPPPPLADTYADKKSPSGSHIPLPVVEELSAVVDQTDEEYAKQKVSATITPINTNAVTTHRRTSSIPAADMYAQRRTSLSSSTPDSTAAGQPSKPSFPGSSPNHGAGHFYQGYLSPFGESSSMPPLLEAPNPLSPAEGHHPEPIETGKWTAPDQAERGTTTLFKGRRVEDVKIELVAFDEDFIIATAIRGVKERKIPEEVGTVGEGSGWWLRLDFEKDIRPCAEGWCTCLDQ</sequence>
<feature type="compositionally biased region" description="Polar residues" evidence="3">
    <location>
        <begin position="330"/>
        <end position="352"/>
    </location>
</feature>
<evidence type="ECO:0000256" key="3">
    <source>
        <dbReference type="SAM" id="MobiDB-lite"/>
    </source>
</evidence>
<evidence type="ECO:0000313" key="6">
    <source>
        <dbReference type="EMBL" id="KAJ9614389.1"/>
    </source>
</evidence>
<dbReference type="InterPro" id="IPR050559">
    <property type="entry name" value="P-Pant_transferase_sf"/>
</dbReference>
<comment type="caution">
    <text evidence="6">The sequence shown here is derived from an EMBL/GenBank/DDBJ whole genome shotgun (WGS) entry which is preliminary data.</text>
</comment>
<gene>
    <name evidence="6" type="ORF">H2200_002525</name>
</gene>
<dbReference type="GO" id="GO:0008897">
    <property type="term" value="F:holo-[acyl-carrier-protein] synthase activity"/>
    <property type="evidence" value="ECO:0007669"/>
    <property type="project" value="UniProtKB-EC"/>
</dbReference>
<dbReference type="Proteomes" id="UP001172673">
    <property type="component" value="Unassembled WGS sequence"/>
</dbReference>
<dbReference type="GO" id="GO:0005829">
    <property type="term" value="C:cytosol"/>
    <property type="evidence" value="ECO:0007669"/>
    <property type="project" value="TreeGrafter"/>
</dbReference>
<feature type="compositionally biased region" description="Polar residues" evidence="3">
    <location>
        <begin position="430"/>
        <end position="458"/>
    </location>
</feature>
<dbReference type="Pfam" id="PF01648">
    <property type="entry name" value="ACPS"/>
    <property type="match status" value="1"/>
</dbReference>
<dbReference type="EMBL" id="JAPDRK010000003">
    <property type="protein sequence ID" value="KAJ9614389.1"/>
    <property type="molecule type" value="Genomic_DNA"/>
</dbReference>
<dbReference type="Pfam" id="PF22624">
    <property type="entry name" value="AASDHPPT_N"/>
    <property type="match status" value="1"/>
</dbReference>
<feature type="domain" description="4'-phosphopantetheinyl transferase" evidence="4">
    <location>
        <begin position="281"/>
        <end position="328"/>
    </location>
</feature>
<evidence type="ECO:0000259" key="5">
    <source>
        <dbReference type="Pfam" id="PF22624"/>
    </source>
</evidence>
<dbReference type="AlphaFoldDB" id="A0AA38XJ62"/>
<dbReference type="InterPro" id="IPR037143">
    <property type="entry name" value="4-PPantetheinyl_Trfase_dom_sf"/>
</dbReference>
<dbReference type="InterPro" id="IPR008278">
    <property type="entry name" value="4-PPantetheinyl_Trfase_dom"/>
</dbReference>
<dbReference type="GO" id="GO:0019878">
    <property type="term" value="P:lysine biosynthetic process via aminoadipic acid"/>
    <property type="evidence" value="ECO:0007669"/>
    <property type="project" value="TreeGrafter"/>
</dbReference>
<name>A0AA38XJ62_9EURO</name>
<reference evidence="6" key="1">
    <citation type="submission" date="2022-10" db="EMBL/GenBank/DDBJ databases">
        <title>Culturing micro-colonial fungi from biological soil crusts in the Mojave desert and describing Neophaeococcomyces mojavensis, and introducing the new genera and species Taxawa tesnikishii.</title>
        <authorList>
            <person name="Kurbessoian T."/>
            <person name="Stajich J.E."/>
        </authorList>
    </citation>
    <scope>NUCLEOTIDE SEQUENCE</scope>
    <source>
        <strain evidence="6">TK_41</strain>
    </source>
</reference>
<dbReference type="PANTHER" id="PTHR12215">
    <property type="entry name" value="PHOSPHOPANTETHEINE TRANSFERASE"/>
    <property type="match status" value="1"/>
</dbReference>
<dbReference type="EC" id="2.7.8.7" evidence="1"/>
<dbReference type="Gene3D" id="3.90.470.20">
    <property type="entry name" value="4'-phosphopantetheinyl transferase domain"/>
    <property type="match status" value="2"/>
</dbReference>
<dbReference type="InterPro" id="IPR055066">
    <property type="entry name" value="AASDHPPT_N"/>
</dbReference>
<feature type="region of interest" description="Disordered" evidence="3">
    <location>
        <begin position="232"/>
        <end position="267"/>
    </location>
</feature>
<proteinExistence type="predicted"/>
<dbReference type="SUPFAM" id="SSF56214">
    <property type="entry name" value="4'-phosphopantetheinyl transferase"/>
    <property type="match status" value="2"/>
</dbReference>
<accession>A0AA38XJ62</accession>
<organism evidence="6 7">
    <name type="scientific">Cladophialophora chaetospira</name>
    <dbReference type="NCBI Taxonomy" id="386627"/>
    <lineage>
        <taxon>Eukaryota</taxon>
        <taxon>Fungi</taxon>
        <taxon>Dikarya</taxon>
        <taxon>Ascomycota</taxon>
        <taxon>Pezizomycotina</taxon>
        <taxon>Eurotiomycetes</taxon>
        <taxon>Chaetothyriomycetidae</taxon>
        <taxon>Chaetothyriales</taxon>
        <taxon>Herpotrichiellaceae</taxon>
        <taxon>Cladophialophora</taxon>
    </lineage>
</organism>
<keyword evidence="2" id="KW-0808">Transferase</keyword>
<evidence type="ECO:0000313" key="7">
    <source>
        <dbReference type="Proteomes" id="UP001172673"/>
    </source>
</evidence>
<evidence type="ECO:0000256" key="1">
    <source>
        <dbReference type="ARBA" id="ARBA00013172"/>
    </source>
</evidence>
<feature type="region of interest" description="Disordered" evidence="3">
    <location>
        <begin position="411"/>
        <end position="505"/>
    </location>
</feature>
<feature type="compositionally biased region" description="Basic and acidic residues" evidence="3">
    <location>
        <begin position="232"/>
        <end position="245"/>
    </location>
</feature>
<evidence type="ECO:0000259" key="4">
    <source>
        <dbReference type="Pfam" id="PF01648"/>
    </source>
</evidence>